<protein>
    <submittedName>
        <fullName evidence="2">Uncharacterized protein</fullName>
    </submittedName>
</protein>
<name>A0A1Y1YF64_9PLEO</name>
<evidence type="ECO:0000313" key="3">
    <source>
        <dbReference type="Proteomes" id="UP000193144"/>
    </source>
</evidence>
<feature type="compositionally biased region" description="Low complexity" evidence="1">
    <location>
        <begin position="303"/>
        <end position="327"/>
    </location>
</feature>
<reference evidence="2 3" key="1">
    <citation type="submission" date="2016-07" db="EMBL/GenBank/DDBJ databases">
        <title>Pervasive Adenine N6-methylation of Active Genes in Fungi.</title>
        <authorList>
            <consortium name="DOE Joint Genome Institute"/>
            <person name="Mondo S.J."/>
            <person name="Dannebaum R.O."/>
            <person name="Kuo R.C."/>
            <person name="Labutti K."/>
            <person name="Haridas S."/>
            <person name="Kuo A."/>
            <person name="Salamov A."/>
            <person name="Ahrendt S.R."/>
            <person name="Lipzen A."/>
            <person name="Sullivan W."/>
            <person name="Andreopoulos W.B."/>
            <person name="Clum A."/>
            <person name="Lindquist E."/>
            <person name="Daum C."/>
            <person name="Ramamoorthy G.K."/>
            <person name="Gryganskyi A."/>
            <person name="Culley D."/>
            <person name="Magnuson J.K."/>
            <person name="James T.Y."/>
            <person name="O'Malley M.A."/>
            <person name="Stajich J.E."/>
            <person name="Spatafora J.W."/>
            <person name="Visel A."/>
            <person name="Grigoriev I.V."/>
        </authorList>
    </citation>
    <scope>NUCLEOTIDE SEQUENCE [LARGE SCALE GENOMIC DNA]</scope>
    <source>
        <strain evidence="2 3">CBS 115471</strain>
    </source>
</reference>
<feature type="compositionally biased region" description="Basic and acidic residues" evidence="1">
    <location>
        <begin position="333"/>
        <end position="342"/>
    </location>
</feature>
<dbReference type="EMBL" id="MCFA01000250">
    <property type="protein sequence ID" value="ORX96680.1"/>
    <property type="molecule type" value="Genomic_DNA"/>
</dbReference>
<proteinExistence type="predicted"/>
<accession>A0A1Y1YF64</accession>
<dbReference type="Proteomes" id="UP000193144">
    <property type="component" value="Unassembled WGS sequence"/>
</dbReference>
<feature type="region of interest" description="Disordered" evidence="1">
    <location>
        <begin position="1"/>
        <end position="85"/>
    </location>
</feature>
<evidence type="ECO:0000313" key="2">
    <source>
        <dbReference type="EMBL" id="ORX96680.1"/>
    </source>
</evidence>
<keyword evidence="3" id="KW-1185">Reference proteome</keyword>
<feature type="compositionally biased region" description="Low complexity" evidence="1">
    <location>
        <begin position="266"/>
        <end position="288"/>
    </location>
</feature>
<feature type="compositionally biased region" description="Pro residues" evidence="1">
    <location>
        <begin position="1"/>
        <end position="21"/>
    </location>
</feature>
<organism evidence="2 3">
    <name type="scientific">Clohesyomyces aquaticus</name>
    <dbReference type="NCBI Taxonomy" id="1231657"/>
    <lineage>
        <taxon>Eukaryota</taxon>
        <taxon>Fungi</taxon>
        <taxon>Dikarya</taxon>
        <taxon>Ascomycota</taxon>
        <taxon>Pezizomycotina</taxon>
        <taxon>Dothideomycetes</taxon>
        <taxon>Pleosporomycetidae</taxon>
        <taxon>Pleosporales</taxon>
        <taxon>Lindgomycetaceae</taxon>
        <taxon>Clohesyomyces</taxon>
    </lineage>
</organism>
<dbReference type="AlphaFoldDB" id="A0A1Y1YF64"/>
<feature type="region of interest" description="Disordered" evidence="1">
    <location>
        <begin position="116"/>
        <end position="342"/>
    </location>
</feature>
<gene>
    <name evidence="2" type="ORF">BCR34DRAFT_179154</name>
</gene>
<feature type="compositionally biased region" description="Polar residues" evidence="1">
    <location>
        <begin position="236"/>
        <end position="248"/>
    </location>
</feature>
<dbReference type="OrthoDB" id="5401332at2759"/>
<sequence length="342" mass="36613">MNSAPPPPVYPPSYPAYPAAPPSVDSRPVNQQYRSHAAPAFAPAPVPSYHAAPEPERPQYARFEASKPVNEDALPAMPTMSDAKSVHIEETVMPEKHGDMEMDRLDHNGSVTNLAATSAAAVGGPRRSPVQRSPTGESYGSPLGAHSGHAIGGPPQRSPHSTPGPYGGQYGQNHDQYRGEDQYRGISPAQSLSPVYGAGGGYGQTQSYGRRSPNPPNPGYGQQYERPSGRSPAPYTEQQNDHGYSSNPRDAVEMPSPVQHQNNSLPRGPSARSPSPGYSPSGYAPSGSTRFEPPSAYPGQQTYAQPEPAYPGQQPYQAYQPTQEPQYSGVTRKPVDGSWKEL</sequence>
<evidence type="ECO:0000256" key="1">
    <source>
        <dbReference type="SAM" id="MobiDB-lite"/>
    </source>
</evidence>
<comment type="caution">
    <text evidence="2">The sequence shown here is derived from an EMBL/GenBank/DDBJ whole genome shotgun (WGS) entry which is preliminary data.</text>
</comment>
<dbReference type="STRING" id="1231657.A0A1Y1YF64"/>